<evidence type="ECO:0000313" key="2">
    <source>
        <dbReference type="Proteomes" id="UP001218034"/>
    </source>
</evidence>
<evidence type="ECO:0000313" key="1">
    <source>
        <dbReference type="EMBL" id="WEL19665.1"/>
    </source>
</evidence>
<name>A0ABY8CI17_9ARCH</name>
<gene>
    <name evidence="1" type="ORF">SVXNc_0651</name>
</gene>
<organism evidence="1 2">
    <name type="scientific">Candidatus Nanohalococcus occultus</name>
    <dbReference type="NCBI Taxonomy" id="2978047"/>
    <lineage>
        <taxon>Archaea</taxon>
        <taxon>Candidatus Nanohalarchaeota</taxon>
        <taxon>Candidatus Nanohalarchaeota incertae sedis</taxon>
        <taxon>Candidatus Nanohalococcus</taxon>
    </lineage>
</organism>
<evidence type="ECO:0008006" key="3">
    <source>
        <dbReference type="Google" id="ProtNLM"/>
    </source>
</evidence>
<dbReference type="EMBL" id="CP104395">
    <property type="protein sequence ID" value="WEL19665.1"/>
    <property type="molecule type" value="Genomic_DNA"/>
</dbReference>
<dbReference type="RefSeq" id="WP_347721499.1">
    <property type="nucleotide sequence ID" value="NZ_CP104395.1"/>
</dbReference>
<dbReference type="Proteomes" id="UP001218034">
    <property type="component" value="Chromosome"/>
</dbReference>
<keyword evidence="2" id="KW-1185">Reference proteome</keyword>
<sequence length="83" mass="9541">MKDVKQDVISKMAQASVENLSDKEALELHGQAASLLEDASKHEYRDDLDDNKAHFLYGEALRKLEYYENVRELDKGAYTSDYL</sequence>
<dbReference type="GeneID" id="90590088"/>
<reference evidence="1 2" key="1">
    <citation type="submission" date="2022-09" db="EMBL/GenBank/DDBJ databases">
        <title>Xylan utilization by haloarchaea-nanohaloarchaea associations.</title>
        <authorList>
            <person name="Yakimov M."/>
        </authorList>
    </citation>
    <scope>NUCLEOTIDE SEQUENCE [LARGE SCALE GENOMIC DNA]</scope>
    <source>
        <strain evidence="1 2">SVXNc</strain>
    </source>
</reference>
<accession>A0ABY8CI17</accession>
<protein>
    <recommendedName>
        <fullName evidence="3">DUF357 domain-containing protein</fullName>
    </recommendedName>
</protein>
<proteinExistence type="predicted"/>